<dbReference type="PROSITE" id="PS50005">
    <property type="entry name" value="TPR"/>
    <property type="match status" value="1"/>
</dbReference>
<feature type="repeat" description="TPR" evidence="1">
    <location>
        <begin position="178"/>
        <end position="211"/>
    </location>
</feature>
<keyword evidence="1" id="KW-0802">TPR repeat</keyword>
<proteinExistence type="predicted"/>
<dbReference type="Proteomes" id="UP001231941">
    <property type="component" value="Unassembled WGS sequence"/>
</dbReference>
<dbReference type="InterPro" id="IPR011990">
    <property type="entry name" value="TPR-like_helical_dom_sf"/>
</dbReference>
<gene>
    <name evidence="2" type="ORF">Q5Y73_12115</name>
</gene>
<keyword evidence="3" id="KW-1185">Reference proteome</keyword>
<dbReference type="Gene3D" id="1.25.40.10">
    <property type="entry name" value="Tetratricopeptide repeat domain"/>
    <property type="match status" value="1"/>
</dbReference>
<dbReference type="Pfam" id="PF13424">
    <property type="entry name" value="TPR_12"/>
    <property type="match status" value="1"/>
</dbReference>
<accession>A0ABT9IZQ6</accession>
<dbReference type="SUPFAM" id="SSF48452">
    <property type="entry name" value="TPR-like"/>
    <property type="match status" value="1"/>
</dbReference>
<organism evidence="2 3">
    <name type="scientific">Chengkuizengella axinellae</name>
    <dbReference type="NCBI Taxonomy" id="3064388"/>
    <lineage>
        <taxon>Bacteria</taxon>
        <taxon>Bacillati</taxon>
        <taxon>Bacillota</taxon>
        <taxon>Bacilli</taxon>
        <taxon>Bacillales</taxon>
        <taxon>Paenibacillaceae</taxon>
        <taxon>Chengkuizengella</taxon>
    </lineage>
</organism>
<sequence length="329" mass="39467">MNSIEVHTQHLLAKIFGVLIGHYTNHNVEETDKLYDVSKRVINEDSIHDHYHKDFIYLYRKYGNYFFTKQLYEKANYYLTKAERLIEDEFSMESAKFYYNISIVKQRILEDKSLSLIYSKKALHIFEMNNFTMGIIKTMITIAVQYHLMDRLEESLKYLNTAQERLEEKERIDFQLQSSIEYNIGRVYQKMEDDELAIFHFEKAIDIIDSLEVKKDKIYSYNAMLEIYLKKKNWEKVDHYLSIALEIANINNLSYLYVELNGIKAQIYKSRGDELYYEKQMKKTIDLALQESQTSLVTSLAEELANYYYEYRFYKKASDYYRISNGIIE</sequence>
<evidence type="ECO:0000313" key="2">
    <source>
        <dbReference type="EMBL" id="MDP5274855.1"/>
    </source>
</evidence>
<name>A0ABT9IZQ6_9BACL</name>
<dbReference type="RefSeq" id="WP_305992178.1">
    <property type="nucleotide sequence ID" value="NZ_JAVAMP010000004.1"/>
</dbReference>
<evidence type="ECO:0000313" key="3">
    <source>
        <dbReference type="Proteomes" id="UP001231941"/>
    </source>
</evidence>
<reference evidence="2 3" key="1">
    <citation type="submission" date="2023-08" db="EMBL/GenBank/DDBJ databases">
        <authorList>
            <person name="Park J.-S."/>
        </authorList>
    </citation>
    <scope>NUCLEOTIDE SEQUENCE [LARGE SCALE GENOMIC DNA]</scope>
    <source>
        <strain evidence="2 3">2205SS18-9</strain>
    </source>
</reference>
<protein>
    <submittedName>
        <fullName evidence="2">Tetratricopeptide repeat protein</fullName>
    </submittedName>
</protein>
<dbReference type="SMART" id="SM00028">
    <property type="entry name" value="TPR"/>
    <property type="match status" value="3"/>
</dbReference>
<evidence type="ECO:0000256" key="1">
    <source>
        <dbReference type="PROSITE-ProRule" id="PRU00339"/>
    </source>
</evidence>
<dbReference type="EMBL" id="JAVAMP010000004">
    <property type="protein sequence ID" value="MDP5274855.1"/>
    <property type="molecule type" value="Genomic_DNA"/>
</dbReference>
<comment type="caution">
    <text evidence="2">The sequence shown here is derived from an EMBL/GenBank/DDBJ whole genome shotgun (WGS) entry which is preliminary data.</text>
</comment>
<dbReference type="InterPro" id="IPR019734">
    <property type="entry name" value="TPR_rpt"/>
</dbReference>